<accession>A0A1D2VCU2</accession>
<dbReference type="InParanoid" id="A0A1D2VCU2"/>
<dbReference type="Proteomes" id="UP000095038">
    <property type="component" value="Unassembled WGS sequence"/>
</dbReference>
<dbReference type="SUPFAM" id="SSF52540">
    <property type="entry name" value="P-loop containing nucleoside triphosphate hydrolases"/>
    <property type="match status" value="1"/>
</dbReference>
<evidence type="ECO:0000313" key="2">
    <source>
        <dbReference type="Proteomes" id="UP000095038"/>
    </source>
</evidence>
<dbReference type="GeneID" id="30968786"/>
<dbReference type="Gene3D" id="3.40.50.300">
    <property type="entry name" value="P-loop containing nucleotide triphosphate hydrolases"/>
    <property type="match status" value="1"/>
</dbReference>
<keyword evidence="2" id="KW-1185">Reference proteome</keyword>
<dbReference type="FunCoup" id="A0A1D2VCU2">
    <property type="interactions" value="7"/>
</dbReference>
<dbReference type="STRING" id="1344418.A0A1D2VCU2"/>
<gene>
    <name evidence="1" type="ORF">ASCRUDRAFT_9452</name>
</gene>
<dbReference type="InterPro" id="IPR027417">
    <property type="entry name" value="P-loop_NTPase"/>
</dbReference>
<sequence length="332" mass="37894">MDSTYNYLADRALDLLGSNSRVLILLIGIPGSGKSTLAKNVVDILNSRFEKHNELQNQKVNFQQSEHNSGSFQENKLVTGDFVSKLEDFNSNSEIPLEDEYYVPKKIKKKNEIIISGRCEDNSIKLVYPKFSSKHTSNDFAQIVPMDGFHLSRKVLKQFKDPDRAILRRGSPFTFDSKMVATLIKLLASTCTRKTLNPPIDKFQLIDGSITGIPDIYVPNFIHELKDPTPFGIPIKSTAKILIIEGLYLLLNQGPWKSIYYSLSRNHEICYEIWKIEVEFNVARERVAKRHYESGGSTTTEEGYERFDINDRPNGKLVEFNSFSADHYIQSI</sequence>
<name>A0A1D2VCU2_9ASCO</name>
<protein>
    <submittedName>
        <fullName evidence="1">p-loop containing nucleoside triphosphate hydrolase protein</fullName>
    </submittedName>
</protein>
<keyword evidence="1" id="KW-0378">Hydrolase</keyword>
<organism evidence="1 2">
    <name type="scientific">Ascoidea rubescens DSM 1968</name>
    <dbReference type="NCBI Taxonomy" id="1344418"/>
    <lineage>
        <taxon>Eukaryota</taxon>
        <taxon>Fungi</taxon>
        <taxon>Dikarya</taxon>
        <taxon>Ascomycota</taxon>
        <taxon>Saccharomycotina</taxon>
        <taxon>Saccharomycetes</taxon>
        <taxon>Ascoideaceae</taxon>
        <taxon>Ascoidea</taxon>
    </lineage>
</organism>
<dbReference type="AlphaFoldDB" id="A0A1D2VCU2"/>
<dbReference type="EMBL" id="KV454486">
    <property type="protein sequence ID" value="ODV59392.1"/>
    <property type="molecule type" value="Genomic_DNA"/>
</dbReference>
<evidence type="ECO:0000313" key="1">
    <source>
        <dbReference type="EMBL" id="ODV59392.1"/>
    </source>
</evidence>
<reference evidence="2" key="1">
    <citation type="submission" date="2016-05" db="EMBL/GenBank/DDBJ databases">
        <title>Comparative genomics of biotechnologically important yeasts.</title>
        <authorList>
            <consortium name="DOE Joint Genome Institute"/>
            <person name="Riley R."/>
            <person name="Haridas S."/>
            <person name="Wolfe K.H."/>
            <person name="Lopes M.R."/>
            <person name="Hittinger C.T."/>
            <person name="Goker M."/>
            <person name="Salamov A."/>
            <person name="Wisecaver J."/>
            <person name="Long T.M."/>
            <person name="Aerts A.L."/>
            <person name="Barry K."/>
            <person name="Choi C."/>
            <person name="Clum A."/>
            <person name="Coughlan A.Y."/>
            <person name="Deshpande S."/>
            <person name="Douglass A.P."/>
            <person name="Hanson S.J."/>
            <person name="Klenk H.-P."/>
            <person name="Labutti K."/>
            <person name="Lapidus A."/>
            <person name="Lindquist E."/>
            <person name="Lipzen A."/>
            <person name="Meier-Kolthoff J.P."/>
            <person name="Ohm R.A."/>
            <person name="Otillar R.P."/>
            <person name="Pangilinan J."/>
            <person name="Peng Y."/>
            <person name="Rokas A."/>
            <person name="Rosa C.A."/>
            <person name="Scheuner C."/>
            <person name="Sibirny A.A."/>
            <person name="Slot J.C."/>
            <person name="Stielow J.B."/>
            <person name="Sun H."/>
            <person name="Kurtzman C.P."/>
            <person name="Blackwell M."/>
            <person name="Grigoriev I.V."/>
            <person name="Jeffries T.W."/>
        </authorList>
    </citation>
    <scope>NUCLEOTIDE SEQUENCE [LARGE SCALE GENOMIC DNA]</scope>
    <source>
        <strain evidence="2">DSM 1968</strain>
    </source>
</reference>
<dbReference type="PANTHER" id="PTHR10285">
    <property type="entry name" value="URIDINE KINASE"/>
    <property type="match status" value="1"/>
</dbReference>
<dbReference type="RefSeq" id="XP_020045699.1">
    <property type="nucleotide sequence ID" value="XM_020195150.1"/>
</dbReference>
<dbReference type="GO" id="GO:0016887">
    <property type="term" value="F:ATP hydrolysis activity"/>
    <property type="evidence" value="ECO:0007669"/>
    <property type="project" value="EnsemblFungi"/>
</dbReference>
<proteinExistence type="predicted"/>
<dbReference type="OrthoDB" id="6362633at2759"/>